<evidence type="ECO:0000256" key="5">
    <source>
        <dbReference type="ARBA" id="ARBA00023295"/>
    </source>
</evidence>
<dbReference type="InterPro" id="IPR050463">
    <property type="entry name" value="Gfo/Idh/MocA_oxidrdct_glycsds"/>
</dbReference>
<organism evidence="9 10">
    <name type="scientific">Bacteroides stercoris</name>
    <dbReference type="NCBI Taxonomy" id="46506"/>
    <lineage>
        <taxon>Bacteria</taxon>
        <taxon>Pseudomonadati</taxon>
        <taxon>Bacteroidota</taxon>
        <taxon>Bacteroidia</taxon>
        <taxon>Bacteroidales</taxon>
        <taxon>Bacteroidaceae</taxon>
        <taxon>Bacteroides</taxon>
    </lineage>
</organism>
<dbReference type="Gene3D" id="3.30.360.10">
    <property type="entry name" value="Dihydrodipicolinate Reductase, domain 2"/>
    <property type="match status" value="1"/>
</dbReference>
<comment type="cofactor">
    <cofactor evidence="1">
        <name>NAD(+)</name>
        <dbReference type="ChEBI" id="CHEBI:57540"/>
    </cofactor>
</comment>
<dbReference type="GO" id="GO:0000166">
    <property type="term" value="F:nucleotide binding"/>
    <property type="evidence" value="ECO:0007669"/>
    <property type="project" value="InterPro"/>
</dbReference>
<dbReference type="STRING" id="46506.AA415_03077"/>
<dbReference type="Proteomes" id="UP000467334">
    <property type="component" value="Unassembled WGS sequence"/>
</dbReference>
<protein>
    <submittedName>
        <fullName evidence="9">Alpha-N-acetylgalactosaminidase</fullName>
        <ecNumber evidence="9">3.2.1.49</ecNumber>
    </submittedName>
    <submittedName>
        <fullName evidence="8">Gfo/Idh/MocA family oxidoreductase</fullName>
    </submittedName>
</protein>
<gene>
    <name evidence="9" type="primary">nagA_3</name>
    <name evidence="9" type="ORF">AA415_03077</name>
    <name evidence="8" type="ORF">F9958_18130</name>
</gene>
<name>A0A108T231_BACSE</name>
<dbReference type="InterPro" id="IPR036291">
    <property type="entry name" value="NAD(P)-bd_dom_sf"/>
</dbReference>
<evidence type="ECO:0000256" key="1">
    <source>
        <dbReference type="ARBA" id="ARBA00001911"/>
    </source>
</evidence>
<reference evidence="8 11" key="3">
    <citation type="journal article" date="2019" name="Nat. Med.">
        <title>A library of human gut bacterial isolates paired with longitudinal multiomics data enables mechanistic microbiome research.</title>
        <authorList>
            <person name="Poyet M."/>
            <person name="Groussin M."/>
            <person name="Gibbons S.M."/>
            <person name="Avila-Pacheco J."/>
            <person name="Jiang X."/>
            <person name="Kearney S.M."/>
            <person name="Perrotta A.R."/>
            <person name="Berdy B."/>
            <person name="Zhao S."/>
            <person name="Lieberman T.D."/>
            <person name="Swanson P.K."/>
            <person name="Smith M."/>
            <person name="Roesemann S."/>
            <person name="Alexander J.E."/>
            <person name="Rich S.A."/>
            <person name="Livny J."/>
            <person name="Vlamakis H."/>
            <person name="Clish C."/>
            <person name="Bullock K."/>
            <person name="Deik A."/>
            <person name="Scott J."/>
            <person name="Pierce K.A."/>
            <person name="Xavier R.J."/>
            <person name="Alm E.J."/>
        </authorList>
    </citation>
    <scope>NUCLEOTIDE SEQUENCE [LARGE SCALE GENOMIC DNA]</scope>
    <source>
        <strain evidence="8 11">BIOML-A6</strain>
    </source>
</reference>
<dbReference type="PANTHER" id="PTHR43818:SF1">
    <property type="entry name" value="GLYCOSYL HYDROLASE FAMILY 109 PROTEIN"/>
    <property type="match status" value="1"/>
</dbReference>
<dbReference type="Pfam" id="PF01408">
    <property type="entry name" value="GFO_IDH_MocA"/>
    <property type="match status" value="1"/>
</dbReference>
<evidence type="ECO:0000256" key="4">
    <source>
        <dbReference type="ARBA" id="ARBA00023027"/>
    </source>
</evidence>
<dbReference type="AlphaFoldDB" id="A0A108T231"/>
<dbReference type="InterPro" id="IPR000683">
    <property type="entry name" value="Gfo/Idh/MocA-like_OxRdtase_N"/>
</dbReference>
<dbReference type="Gene3D" id="3.40.50.720">
    <property type="entry name" value="NAD(P)-binding Rossmann-like Domain"/>
    <property type="match status" value="1"/>
</dbReference>
<comment type="caution">
    <text evidence="9">The sequence shown here is derived from an EMBL/GenBank/DDBJ whole genome shotgun (WGS) entry which is preliminary data.</text>
</comment>
<reference evidence="9" key="2">
    <citation type="submission" date="2016-01" db="EMBL/GenBank/DDBJ databases">
        <authorList>
            <person name="McClelland M."/>
            <person name="Jain A."/>
            <person name="Saraogi P."/>
            <person name="Mendelson R."/>
            <person name="Westerman R."/>
            <person name="SanMiguel P."/>
            <person name="Csonka L."/>
        </authorList>
    </citation>
    <scope>NUCLEOTIDE SEQUENCE</scope>
    <source>
        <strain evidence="9">CL09T03C01</strain>
    </source>
</reference>
<feature type="domain" description="Glycosyl hydrolase 109 C-terminal" evidence="7">
    <location>
        <begin position="131"/>
        <end position="301"/>
    </location>
</feature>
<dbReference type="Proteomes" id="UP000056419">
    <property type="component" value="Unassembled WGS sequence"/>
</dbReference>
<evidence type="ECO:0000313" key="10">
    <source>
        <dbReference type="Proteomes" id="UP000056419"/>
    </source>
</evidence>
<comment type="similarity">
    <text evidence="2">Belongs to the Gfo/Idh/MocA family. Glycosyl hydrolase 109 subfamily.</text>
</comment>
<evidence type="ECO:0000313" key="11">
    <source>
        <dbReference type="Proteomes" id="UP000467334"/>
    </source>
</evidence>
<proteinExistence type="inferred from homology"/>
<evidence type="ECO:0000256" key="2">
    <source>
        <dbReference type="ARBA" id="ARBA00009329"/>
    </source>
</evidence>
<evidence type="ECO:0000256" key="3">
    <source>
        <dbReference type="ARBA" id="ARBA00022801"/>
    </source>
</evidence>
<sequence>MNKVSVAFIGMGYRGKQLFRLLRNIPFFQILAVADPGMEPSELPDISCYNHGENSSLEMLEKHHPELVFIASPWQYHVQHALLCVEHGCHVALEVKGGLCLDEYAPLIESAERRGCHVYPLENTLFTRENLAVLNMVNEGLLGEIIFMRGGYRHDLRRLLLDDAGNIGNREKTESVWRGKYYLEENGDLYPTHGLAPLCMIAGINRKDRIKYLTSFSSKSAGMLQRIKELGGNTDVKVCMGDVIVTQLETEGGIIISLVHDTTLPRPRSLDFEIQGTKGIWQGDRRSIYIEGISPDEEWEDDRSYISNYNHFYWCRWGQEALKLDRHHSGMDYVMLKALEADLKNQILFPITLKDLALWTSITPWSKISIREKRTICLLD</sequence>
<dbReference type="SUPFAM" id="SSF55347">
    <property type="entry name" value="Glyceraldehyde-3-phosphate dehydrogenase-like, C-terminal domain"/>
    <property type="match status" value="1"/>
</dbReference>
<dbReference type="Pfam" id="PF21252">
    <property type="entry name" value="Glyco_hydro_109_C"/>
    <property type="match status" value="1"/>
</dbReference>
<dbReference type="EMBL" id="WCLE01000094">
    <property type="protein sequence ID" value="KAB5306823.1"/>
    <property type="molecule type" value="Genomic_DNA"/>
</dbReference>
<dbReference type="InterPro" id="IPR049303">
    <property type="entry name" value="Glyco_hydro_109_C"/>
</dbReference>
<keyword evidence="5 9" id="KW-0326">Glycosidase</keyword>
<dbReference type="GO" id="GO:0008456">
    <property type="term" value="F:alpha-N-acetylgalactosaminidase activity"/>
    <property type="evidence" value="ECO:0007669"/>
    <property type="project" value="UniProtKB-EC"/>
</dbReference>
<keyword evidence="10" id="KW-1185">Reference proteome</keyword>
<keyword evidence="3 9" id="KW-0378">Hydrolase</keyword>
<dbReference type="SUPFAM" id="SSF51735">
    <property type="entry name" value="NAD(P)-binding Rossmann-fold domains"/>
    <property type="match status" value="1"/>
</dbReference>
<evidence type="ECO:0000259" key="6">
    <source>
        <dbReference type="Pfam" id="PF01408"/>
    </source>
</evidence>
<evidence type="ECO:0000259" key="7">
    <source>
        <dbReference type="Pfam" id="PF21252"/>
    </source>
</evidence>
<dbReference type="RefSeq" id="WP_060386612.1">
    <property type="nucleotide sequence ID" value="NZ_CP081913.1"/>
</dbReference>
<dbReference type="EC" id="3.2.1.49" evidence="9"/>
<reference evidence="9 10" key="1">
    <citation type="journal article" date="2016" name="BMC Genomics">
        <title>Type VI secretion systems of human gut Bacteroidales segregate into three genetic architectures, two of which are contained on mobile genetic elements.</title>
        <authorList>
            <person name="Coyne M.J."/>
            <person name="Roelofs K.G."/>
            <person name="Comstock L.E."/>
        </authorList>
    </citation>
    <scope>NUCLEOTIDE SEQUENCE [LARGE SCALE GENOMIC DNA]</scope>
    <source>
        <strain evidence="9 10">CL09T03C01</strain>
    </source>
</reference>
<dbReference type="PATRIC" id="fig|46506.5.peg.3314"/>
<accession>A0A108T231</accession>
<feature type="domain" description="Gfo/Idh/MocA-like oxidoreductase N-terminal" evidence="6">
    <location>
        <begin position="5"/>
        <end position="115"/>
    </location>
</feature>
<dbReference type="PANTHER" id="PTHR43818">
    <property type="entry name" value="BCDNA.GH03377"/>
    <property type="match status" value="1"/>
</dbReference>
<dbReference type="EMBL" id="LRGC01000026">
    <property type="protein sequence ID" value="KWR51949.1"/>
    <property type="molecule type" value="Genomic_DNA"/>
</dbReference>
<evidence type="ECO:0000313" key="8">
    <source>
        <dbReference type="EMBL" id="KAB5306823.1"/>
    </source>
</evidence>
<evidence type="ECO:0000313" key="9">
    <source>
        <dbReference type="EMBL" id="KWR51949.1"/>
    </source>
</evidence>
<keyword evidence="4" id="KW-0520">NAD</keyword>